<dbReference type="Pfam" id="PF18143">
    <property type="entry name" value="HAD_SAK_2"/>
    <property type="match status" value="1"/>
</dbReference>
<comment type="caution">
    <text evidence="1">The sequence shown here is derived from an EMBL/GenBank/DDBJ whole genome shotgun (WGS) entry which is preliminary data.</text>
</comment>
<proteinExistence type="predicted"/>
<dbReference type="RefSeq" id="WP_344276416.1">
    <property type="nucleotide sequence ID" value="NZ_BAAAHV010000012.1"/>
</dbReference>
<evidence type="ECO:0000313" key="2">
    <source>
        <dbReference type="Proteomes" id="UP001597542"/>
    </source>
</evidence>
<reference evidence="2" key="1">
    <citation type="journal article" date="2019" name="Int. J. Syst. Evol. Microbiol.">
        <title>The Global Catalogue of Microorganisms (GCM) 10K type strain sequencing project: providing services to taxonomists for standard genome sequencing and annotation.</title>
        <authorList>
            <consortium name="The Broad Institute Genomics Platform"/>
            <consortium name="The Broad Institute Genome Sequencing Center for Infectious Disease"/>
            <person name="Wu L."/>
            <person name="Ma J."/>
        </authorList>
    </citation>
    <scope>NUCLEOTIDE SEQUENCE [LARGE SCALE GENOMIC DNA]</scope>
    <source>
        <strain evidence="2">CGMCC 4.7638</strain>
    </source>
</reference>
<name>A0ABW5I8J4_9PSEU</name>
<evidence type="ECO:0000313" key="1">
    <source>
        <dbReference type="EMBL" id="MFD2484882.1"/>
    </source>
</evidence>
<dbReference type="Proteomes" id="UP001597542">
    <property type="component" value="Unassembled WGS sequence"/>
</dbReference>
<dbReference type="EMBL" id="JBHUKQ010000015">
    <property type="protein sequence ID" value="MFD2484882.1"/>
    <property type="molecule type" value="Genomic_DNA"/>
</dbReference>
<gene>
    <name evidence="1" type="ORF">ACFSUT_31720</name>
</gene>
<accession>A0ABW5I8J4</accession>
<organism evidence="1 2">
    <name type="scientific">Amycolatopsis albidoflavus</name>
    <dbReference type="NCBI Taxonomy" id="102226"/>
    <lineage>
        <taxon>Bacteria</taxon>
        <taxon>Bacillati</taxon>
        <taxon>Actinomycetota</taxon>
        <taxon>Actinomycetes</taxon>
        <taxon>Pseudonocardiales</taxon>
        <taxon>Pseudonocardiaceae</taxon>
        <taxon>Amycolatopsis</taxon>
    </lineage>
</organism>
<protein>
    <submittedName>
        <fullName evidence="1">HAD domain-containing protein</fullName>
    </submittedName>
</protein>
<keyword evidence="2" id="KW-1185">Reference proteome</keyword>
<sequence length="165" mass="18621">MESTGSSRRSLVFLDIDGTLLPFGPAPGREPLGPGPLLDRLDPQCGIRLAALPAELVWATTWEDEANTEIASRLGLPSLPVVRWPEPSAAEEREDRWFGVHWKIRTLVEWADGRPFVWVDDEITEGDREWVRARHPGRALLHRVAPHRGLVEEDFVVIGECLRSF</sequence>